<keyword evidence="3" id="KW-1185">Reference proteome</keyword>
<evidence type="ECO:0000313" key="2">
    <source>
        <dbReference type="EMBL" id="MFD1585808.1"/>
    </source>
</evidence>
<keyword evidence="2" id="KW-0255">Endonuclease</keyword>
<reference evidence="2 3" key="1">
    <citation type="journal article" date="2019" name="Int. J. Syst. Evol. Microbiol.">
        <title>The Global Catalogue of Microorganisms (GCM) 10K type strain sequencing project: providing services to taxonomists for standard genome sequencing and annotation.</title>
        <authorList>
            <consortium name="The Broad Institute Genomics Platform"/>
            <consortium name="The Broad Institute Genome Sequencing Center for Infectious Disease"/>
            <person name="Wu L."/>
            <person name="Ma J."/>
        </authorList>
    </citation>
    <scope>NUCLEOTIDE SEQUENCE [LARGE SCALE GENOMIC DNA]</scope>
    <source>
        <strain evidence="2 3">CGMCC 1.12125</strain>
    </source>
</reference>
<protein>
    <submittedName>
        <fullName evidence="2">Group I intron-associated PD-(D/E)XK endonuclease</fullName>
    </submittedName>
</protein>
<dbReference type="InterPro" id="IPR011856">
    <property type="entry name" value="tRNA_endonuc-like_dom_sf"/>
</dbReference>
<feature type="domain" description="PD(D/E)XK endonuclease" evidence="1">
    <location>
        <begin position="7"/>
        <end position="144"/>
    </location>
</feature>
<comment type="caution">
    <text evidence="2">The sequence shown here is derived from an EMBL/GenBank/DDBJ whole genome shotgun (WGS) entry which is preliminary data.</text>
</comment>
<organism evidence="2 3">
    <name type="scientific">Halorientalis brevis</name>
    <dbReference type="NCBI Taxonomy" id="1126241"/>
    <lineage>
        <taxon>Archaea</taxon>
        <taxon>Methanobacteriati</taxon>
        <taxon>Methanobacteriota</taxon>
        <taxon>Stenosarchaea group</taxon>
        <taxon>Halobacteria</taxon>
        <taxon>Halobacteriales</taxon>
        <taxon>Haloarculaceae</taxon>
        <taxon>Halorientalis</taxon>
    </lineage>
</organism>
<keyword evidence="2" id="KW-0540">Nuclease</keyword>
<dbReference type="RefSeq" id="WP_247377079.1">
    <property type="nucleotide sequence ID" value="NZ_JALLGV010000003.1"/>
</dbReference>
<dbReference type="InterPro" id="IPR021671">
    <property type="entry name" value="PD(D/E)XK_Endonuc"/>
</dbReference>
<dbReference type="EMBL" id="JBHUDJ010000001">
    <property type="protein sequence ID" value="MFD1585808.1"/>
    <property type="molecule type" value="Genomic_DNA"/>
</dbReference>
<sequence>MNRGRQHQQRGRETEAAVTSELIERGISVLTPAFGNERYDMVIDRDGDLERVQVKTAYRHTQKEQTVVVEFDTTVYQSSGTPQRTYYTADEIESYLIHCPNRETTLYVRFDETPKTQMNFSFREKTAYNDHNQKAVNFAVDYTLDARL</sequence>
<dbReference type="Gene3D" id="3.40.1350.10">
    <property type="match status" value="1"/>
</dbReference>
<dbReference type="Proteomes" id="UP001597119">
    <property type="component" value="Unassembled WGS sequence"/>
</dbReference>
<evidence type="ECO:0000259" key="1">
    <source>
        <dbReference type="Pfam" id="PF11645"/>
    </source>
</evidence>
<dbReference type="Pfam" id="PF11645">
    <property type="entry name" value="PDDEXK_5"/>
    <property type="match status" value="1"/>
</dbReference>
<name>A0ABD6C6B3_9EURY</name>
<dbReference type="GO" id="GO:0004519">
    <property type="term" value="F:endonuclease activity"/>
    <property type="evidence" value="ECO:0007669"/>
    <property type="project" value="UniProtKB-KW"/>
</dbReference>
<dbReference type="AlphaFoldDB" id="A0ABD6C6B3"/>
<proteinExistence type="predicted"/>
<keyword evidence="2" id="KW-0378">Hydrolase</keyword>
<gene>
    <name evidence="2" type="ORF">ACFR9U_02340</name>
</gene>
<accession>A0ABD6C6B3</accession>
<evidence type="ECO:0000313" key="3">
    <source>
        <dbReference type="Proteomes" id="UP001597119"/>
    </source>
</evidence>